<name>A0A919NS58_9ACTN</name>
<gene>
    <name evidence="1" type="ORF">Ate02nite_69110</name>
</gene>
<sequence>MIFAFDPAREAIFLVAGDKAGRWQSWYQDAIALADARFSAHLAELEKER</sequence>
<dbReference type="EMBL" id="BOMY01000044">
    <property type="protein sequence ID" value="GIF24181.1"/>
    <property type="molecule type" value="Genomic_DNA"/>
</dbReference>
<dbReference type="Proteomes" id="UP000623608">
    <property type="component" value="Unassembled WGS sequence"/>
</dbReference>
<keyword evidence="2" id="KW-1185">Reference proteome</keyword>
<dbReference type="Pfam" id="PF05973">
    <property type="entry name" value="Gp49"/>
    <property type="match status" value="1"/>
</dbReference>
<protein>
    <submittedName>
        <fullName evidence="1">Uncharacterized protein</fullName>
    </submittedName>
</protein>
<proteinExistence type="predicted"/>
<evidence type="ECO:0000313" key="1">
    <source>
        <dbReference type="EMBL" id="GIF24181.1"/>
    </source>
</evidence>
<evidence type="ECO:0000313" key="2">
    <source>
        <dbReference type="Proteomes" id="UP000623608"/>
    </source>
</evidence>
<reference evidence="1" key="1">
    <citation type="submission" date="2021-01" db="EMBL/GenBank/DDBJ databases">
        <title>Whole genome shotgun sequence of Actinoplanes tereljensis NBRC 105297.</title>
        <authorList>
            <person name="Komaki H."/>
            <person name="Tamura T."/>
        </authorList>
    </citation>
    <scope>NUCLEOTIDE SEQUENCE</scope>
    <source>
        <strain evidence="1">NBRC 105297</strain>
    </source>
</reference>
<comment type="caution">
    <text evidence="1">The sequence shown here is derived from an EMBL/GenBank/DDBJ whole genome shotgun (WGS) entry which is preliminary data.</text>
</comment>
<dbReference type="AlphaFoldDB" id="A0A919NS58"/>
<organism evidence="1 2">
    <name type="scientific">Paractinoplanes tereljensis</name>
    <dbReference type="NCBI Taxonomy" id="571912"/>
    <lineage>
        <taxon>Bacteria</taxon>
        <taxon>Bacillati</taxon>
        <taxon>Actinomycetota</taxon>
        <taxon>Actinomycetes</taxon>
        <taxon>Micromonosporales</taxon>
        <taxon>Micromonosporaceae</taxon>
        <taxon>Paractinoplanes</taxon>
    </lineage>
</organism>
<dbReference type="InterPro" id="IPR009241">
    <property type="entry name" value="HigB-like"/>
</dbReference>
<accession>A0A919NS58</accession>